<dbReference type="Proteomes" id="UP001295469">
    <property type="component" value="Chromosome C06"/>
</dbReference>
<protein>
    <submittedName>
        <fullName evidence="2">(rape) hypothetical protein</fullName>
    </submittedName>
</protein>
<reference evidence="2" key="1">
    <citation type="submission" date="2021-01" db="EMBL/GenBank/DDBJ databases">
        <authorList>
            <consortium name="Genoscope - CEA"/>
            <person name="William W."/>
        </authorList>
    </citation>
    <scope>NUCLEOTIDE SEQUENCE</scope>
</reference>
<proteinExistence type="predicted"/>
<name>A0A816PXF5_BRANA</name>
<sequence length="39" mass="4306">MNLPTEKKKRGRSSPAEEHEPDNGGSSSQPTKRPRLTSN</sequence>
<dbReference type="AlphaFoldDB" id="A0A816PXF5"/>
<evidence type="ECO:0000313" key="2">
    <source>
        <dbReference type="EMBL" id="CAF2054988.1"/>
    </source>
</evidence>
<evidence type="ECO:0000256" key="1">
    <source>
        <dbReference type="SAM" id="MobiDB-lite"/>
    </source>
</evidence>
<accession>A0A816PXF5</accession>
<feature type="non-terminal residue" evidence="2">
    <location>
        <position position="39"/>
    </location>
</feature>
<feature type="region of interest" description="Disordered" evidence="1">
    <location>
        <begin position="1"/>
        <end position="39"/>
    </location>
</feature>
<gene>
    <name evidence="2" type="ORF">DARMORV10_C06P05560.1</name>
</gene>
<organism evidence="2">
    <name type="scientific">Brassica napus</name>
    <name type="common">Rape</name>
    <dbReference type="NCBI Taxonomy" id="3708"/>
    <lineage>
        <taxon>Eukaryota</taxon>
        <taxon>Viridiplantae</taxon>
        <taxon>Streptophyta</taxon>
        <taxon>Embryophyta</taxon>
        <taxon>Tracheophyta</taxon>
        <taxon>Spermatophyta</taxon>
        <taxon>Magnoliopsida</taxon>
        <taxon>eudicotyledons</taxon>
        <taxon>Gunneridae</taxon>
        <taxon>Pentapetalae</taxon>
        <taxon>rosids</taxon>
        <taxon>malvids</taxon>
        <taxon>Brassicales</taxon>
        <taxon>Brassicaceae</taxon>
        <taxon>Brassiceae</taxon>
        <taxon>Brassica</taxon>
    </lineage>
</organism>
<dbReference type="EMBL" id="HG994370">
    <property type="protein sequence ID" value="CAF2054988.1"/>
    <property type="molecule type" value="Genomic_DNA"/>
</dbReference>